<reference evidence="5 6" key="1">
    <citation type="submission" date="2019-03" db="EMBL/GenBank/DDBJ databases">
        <title>Genomic Encyclopedia of Archaeal and Bacterial Type Strains, Phase II (KMG-II): from individual species to whole genera.</title>
        <authorList>
            <person name="Goeker M."/>
        </authorList>
    </citation>
    <scope>NUCLEOTIDE SEQUENCE [LARGE SCALE GENOMIC DNA]</scope>
    <source>
        <strain evidence="5 6">ATCC 25309</strain>
    </source>
</reference>
<proteinExistence type="predicted"/>
<evidence type="ECO:0000256" key="3">
    <source>
        <dbReference type="PROSITE-ProRule" id="PRU00221"/>
    </source>
</evidence>
<feature type="chain" id="PRO_5020516209" evidence="4">
    <location>
        <begin position="22"/>
        <end position="1249"/>
    </location>
</feature>
<keyword evidence="2" id="KW-0677">Repeat</keyword>
<dbReference type="PROSITE" id="PS50082">
    <property type="entry name" value="WD_REPEATS_2"/>
    <property type="match status" value="1"/>
</dbReference>
<keyword evidence="6" id="KW-1185">Reference proteome</keyword>
<name>A0A4R7RMH0_9BACT</name>
<keyword evidence="4" id="KW-0732">Signal</keyword>
<evidence type="ECO:0000256" key="2">
    <source>
        <dbReference type="ARBA" id="ARBA00022737"/>
    </source>
</evidence>
<accession>A0A4R7RMH0</accession>
<feature type="signal peptide" evidence="4">
    <location>
        <begin position="1"/>
        <end position="21"/>
    </location>
</feature>
<feature type="repeat" description="WD" evidence="3">
    <location>
        <begin position="675"/>
        <end position="702"/>
    </location>
</feature>
<organism evidence="5 6">
    <name type="scientific">Prosthecobacter fusiformis</name>
    <dbReference type="NCBI Taxonomy" id="48464"/>
    <lineage>
        <taxon>Bacteria</taxon>
        <taxon>Pseudomonadati</taxon>
        <taxon>Verrucomicrobiota</taxon>
        <taxon>Verrucomicrobiia</taxon>
        <taxon>Verrucomicrobiales</taxon>
        <taxon>Verrucomicrobiaceae</taxon>
        <taxon>Prosthecobacter</taxon>
    </lineage>
</organism>
<comment type="caution">
    <text evidence="5">The sequence shown here is derived from an EMBL/GenBank/DDBJ whole genome shotgun (WGS) entry which is preliminary data.</text>
</comment>
<evidence type="ECO:0000256" key="4">
    <source>
        <dbReference type="SAM" id="SignalP"/>
    </source>
</evidence>
<sequence>MNSSLSCILLAALWWPGVLSAQNQDVPEPPAEWKVEFQPRTASALLGHLGEPEIGSPMNTRDLRMVWHESGRLFFSNTGIHIPPSEQIIQVWSYPTATSPAKCKGSLNVGGSWSLSAAGDRLCAQAYAPAEKYHYDKNEFHAVSCFRFPEGVRIWKCAFDTGNYARLVATCFSKDDKRVLAATYNEGLSTLHLLNAETGAEESRLVVSNHQERRCSESCLVALGDEFALIMQSESQGAKIFQVRLNPLRLDPAPFENLSLGDLHRLVRSKDERYLAVSSSDSYEILEAKRGMWESCLDGRAQGVWSGNGRFLNPMVFSPDSRFLFVSTSAEAKVIDIAARKVIKDELGGAEGAVYSPDGSVILVAEHSGIGVWNTRDWSYRPSIESQHDCPVSGVNFLPDGKTLISRDHNGLIVWDLPTRRARASLKSSRTQAQFGAFVLVNGMRDIIASDGWDYLRWPMPSLQGPPPAKPVKKLGVPAFGTVLSQAESCTHQSIFADKTGRQLITVSSGSVHLRDVSAPGTVKTLSSLENTRFSDYEHLVFLDEQNICLHNSEGEIFHVNLKTDQLTELTEMKDASYKGLWIPGRRWYATLGKAGVQFINAGTGAVAQTLRKMKGNVDFSHTYIQGAFGAAVTKNEKMVAAFMSDRLHGINYVSLWDLDSAQMLALQMLPGMSMNCLDFSPDGKTLAVGHGNTAISLWDVDKMIAAAPPPAEIPVVASSAPRVRPKVAQAEEEPSGPVPDAEGHLWTFRPDGSCAVESRLPSFGKLKVNGKPFVSQRVSYFKAEKELIRSPFALDHFGVIEGEGVWVSRHLGVHAMFMMAENILHAVDSFTNVTDKAVKTEISFEIEYPADAKGLLTTPDAPLTIPQDGRFSLGKDDLWIAASGSGKVGETLAAVRVQTIVKKQSPQVQWDAMSKKLLVTYTAEIPPGETRWLAHGVSLVRRYTEGGIDAVTGFPSHAEVGYHVPPGNDAQILNFGRPDLGSPDHVKLPQFSSTMDEENSDSKTKRDLDGLGFTWAEQHDKGRYGEMGATSVYQIWFEGRPARMRLPDSLLQPHYNGKLVMRSAIVLHDPMSPVMVQRQDHNLEGGAATVWQDKFYNPDAEARTVRMSYVTTFRSPVVAVWDANGQKRPLADLKDTASGLGGACAFVLEGAEQPATLLAFHREGAAISAKMRWLGPQAIALDYEFVIEAKTTVNLLHGACQRPLTAFGGADSAFSDWLPLKLKPSVAQPGQTSVQPIMLLNYIVSPSP</sequence>
<dbReference type="InterPro" id="IPR011047">
    <property type="entry name" value="Quinoprotein_ADH-like_sf"/>
</dbReference>
<protein>
    <submittedName>
        <fullName evidence="5">WD40 repeat protein</fullName>
    </submittedName>
</protein>
<evidence type="ECO:0000313" key="6">
    <source>
        <dbReference type="Proteomes" id="UP000295662"/>
    </source>
</evidence>
<dbReference type="SUPFAM" id="SSF50998">
    <property type="entry name" value="Quinoprotein alcohol dehydrogenase-like"/>
    <property type="match status" value="1"/>
</dbReference>
<dbReference type="AlphaFoldDB" id="A0A4R7RMH0"/>
<dbReference type="Proteomes" id="UP000295662">
    <property type="component" value="Unassembled WGS sequence"/>
</dbReference>
<dbReference type="Gene3D" id="2.130.10.10">
    <property type="entry name" value="YVTN repeat-like/Quinoprotein amine dehydrogenase"/>
    <property type="match status" value="2"/>
</dbReference>
<dbReference type="InterPro" id="IPR001680">
    <property type="entry name" value="WD40_rpt"/>
</dbReference>
<dbReference type="Pfam" id="PF00400">
    <property type="entry name" value="WD40"/>
    <property type="match status" value="1"/>
</dbReference>
<gene>
    <name evidence="5" type="ORF">EI77_03898</name>
</gene>
<keyword evidence="1 3" id="KW-0853">WD repeat</keyword>
<dbReference type="EMBL" id="SOCA01000009">
    <property type="protein sequence ID" value="TDU66159.1"/>
    <property type="molecule type" value="Genomic_DNA"/>
</dbReference>
<dbReference type="PANTHER" id="PTHR22847:SF637">
    <property type="entry name" value="WD REPEAT DOMAIN 5B"/>
    <property type="match status" value="1"/>
</dbReference>
<evidence type="ECO:0000256" key="1">
    <source>
        <dbReference type="ARBA" id="ARBA00022574"/>
    </source>
</evidence>
<evidence type="ECO:0000313" key="5">
    <source>
        <dbReference type="EMBL" id="TDU66159.1"/>
    </source>
</evidence>
<dbReference type="InterPro" id="IPR015943">
    <property type="entry name" value="WD40/YVTN_repeat-like_dom_sf"/>
</dbReference>
<dbReference type="SMART" id="SM00320">
    <property type="entry name" value="WD40"/>
    <property type="match status" value="3"/>
</dbReference>
<dbReference type="PANTHER" id="PTHR22847">
    <property type="entry name" value="WD40 REPEAT PROTEIN"/>
    <property type="match status" value="1"/>
</dbReference>